<keyword evidence="5" id="KW-0997">Cell inner membrane</keyword>
<evidence type="ECO:0000313" key="13">
    <source>
        <dbReference type="Proteomes" id="UP000552587"/>
    </source>
</evidence>
<evidence type="ECO:0000256" key="2">
    <source>
        <dbReference type="ARBA" id="ARBA00006555"/>
    </source>
</evidence>
<dbReference type="InterPro" id="IPR006260">
    <property type="entry name" value="TonB/TolA_C"/>
</dbReference>
<keyword evidence="13" id="KW-1185">Reference proteome</keyword>
<keyword evidence="8" id="KW-1133">Transmembrane helix</keyword>
<reference evidence="12 13" key="1">
    <citation type="submission" date="2020-07" db="EMBL/GenBank/DDBJ databases">
        <authorList>
            <person name="Xu S."/>
            <person name="Li A."/>
        </authorList>
    </citation>
    <scope>NUCLEOTIDE SEQUENCE [LARGE SCALE GENOMIC DNA]</scope>
    <source>
        <strain evidence="12 13">SG-8</strain>
    </source>
</reference>
<dbReference type="InterPro" id="IPR037682">
    <property type="entry name" value="TonB_C"/>
</dbReference>
<evidence type="ECO:0000256" key="5">
    <source>
        <dbReference type="ARBA" id="ARBA00022519"/>
    </source>
</evidence>
<feature type="compositionally biased region" description="Pro residues" evidence="10">
    <location>
        <begin position="79"/>
        <end position="92"/>
    </location>
</feature>
<comment type="similarity">
    <text evidence="2">Belongs to the TonB family.</text>
</comment>
<proteinExistence type="inferred from homology"/>
<comment type="caution">
    <text evidence="12">The sequence shown here is derived from an EMBL/GenBank/DDBJ whole genome shotgun (WGS) entry which is preliminary data.</text>
</comment>
<dbReference type="SUPFAM" id="SSF74653">
    <property type="entry name" value="TolA/TonB C-terminal domain"/>
    <property type="match status" value="1"/>
</dbReference>
<comment type="subcellular location">
    <subcellularLocation>
        <location evidence="1">Cell inner membrane</location>
        <topology evidence="1">Single-pass membrane protein</topology>
        <orientation evidence="1">Periplasmic side</orientation>
    </subcellularLocation>
</comment>
<evidence type="ECO:0000256" key="3">
    <source>
        <dbReference type="ARBA" id="ARBA00022448"/>
    </source>
</evidence>
<keyword evidence="9" id="KW-0472">Membrane</keyword>
<dbReference type="AlphaFoldDB" id="A0A7W3U5P8"/>
<keyword evidence="4" id="KW-1003">Cell membrane</keyword>
<sequence length="220" mass="23429">MSPIPTDRFGRDPADRPDFHRVIAQAGVLVLHAAALMLLLTPARIQLPEAPTQDLVVVVPPPILRPPAPPVEVSVTPPRRTPPSRPLDPPRVAPVDTAPVFDTPLPLDLPALDATDPLDAPAAVPDLSPMAGATLAYASAPPPPYPGAALRAGRSGRVLLEVTVGADGHPVDVRVVESSGHRDLDRAATRQVLRHWRFRPAMRDGHAVTAIGRVPVDFRL</sequence>
<evidence type="ECO:0000259" key="11">
    <source>
        <dbReference type="PROSITE" id="PS52015"/>
    </source>
</evidence>
<evidence type="ECO:0000256" key="1">
    <source>
        <dbReference type="ARBA" id="ARBA00004383"/>
    </source>
</evidence>
<gene>
    <name evidence="12" type="ORF">H4F99_13060</name>
</gene>
<evidence type="ECO:0000313" key="12">
    <source>
        <dbReference type="EMBL" id="MBB1089408.1"/>
    </source>
</evidence>
<evidence type="ECO:0000256" key="4">
    <source>
        <dbReference type="ARBA" id="ARBA00022475"/>
    </source>
</evidence>
<evidence type="ECO:0000256" key="6">
    <source>
        <dbReference type="ARBA" id="ARBA00022692"/>
    </source>
</evidence>
<protein>
    <submittedName>
        <fullName evidence="12">Energy transducer TonB</fullName>
    </submittedName>
</protein>
<evidence type="ECO:0000256" key="7">
    <source>
        <dbReference type="ARBA" id="ARBA00022927"/>
    </source>
</evidence>
<dbReference type="GO" id="GO:0031992">
    <property type="term" value="F:energy transducer activity"/>
    <property type="evidence" value="ECO:0007669"/>
    <property type="project" value="TreeGrafter"/>
</dbReference>
<dbReference type="NCBIfam" id="TIGR01352">
    <property type="entry name" value="tonB_Cterm"/>
    <property type="match status" value="1"/>
</dbReference>
<evidence type="ECO:0000256" key="10">
    <source>
        <dbReference type="SAM" id="MobiDB-lite"/>
    </source>
</evidence>
<organism evidence="12 13">
    <name type="scientific">Marilutibacter penaei</name>
    <dbReference type="NCBI Taxonomy" id="2759900"/>
    <lineage>
        <taxon>Bacteria</taxon>
        <taxon>Pseudomonadati</taxon>
        <taxon>Pseudomonadota</taxon>
        <taxon>Gammaproteobacteria</taxon>
        <taxon>Lysobacterales</taxon>
        <taxon>Lysobacteraceae</taxon>
        <taxon>Marilutibacter</taxon>
    </lineage>
</organism>
<dbReference type="Pfam" id="PF03544">
    <property type="entry name" value="TonB_C"/>
    <property type="match status" value="1"/>
</dbReference>
<dbReference type="PROSITE" id="PS52015">
    <property type="entry name" value="TONB_CTD"/>
    <property type="match status" value="1"/>
</dbReference>
<feature type="domain" description="TonB C-terminal" evidence="11">
    <location>
        <begin position="130"/>
        <end position="220"/>
    </location>
</feature>
<keyword evidence="7" id="KW-0653">Protein transport</keyword>
<dbReference type="InterPro" id="IPR051045">
    <property type="entry name" value="TonB-dependent_transducer"/>
</dbReference>
<dbReference type="Gene3D" id="3.30.1150.10">
    <property type="match status" value="1"/>
</dbReference>
<keyword evidence="6" id="KW-0812">Transmembrane</keyword>
<keyword evidence="3" id="KW-0813">Transport</keyword>
<dbReference type="RefSeq" id="WP_182670183.1">
    <property type="nucleotide sequence ID" value="NZ_JACHTE010000009.1"/>
</dbReference>
<evidence type="ECO:0000256" key="8">
    <source>
        <dbReference type="ARBA" id="ARBA00022989"/>
    </source>
</evidence>
<dbReference type="GO" id="GO:0015031">
    <property type="term" value="P:protein transport"/>
    <property type="evidence" value="ECO:0007669"/>
    <property type="project" value="UniProtKB-KW"/>
</dbReference>
<dbReference type="PANTHER" id="PTHR33446">
    <property type="entry name" value="PROTEIN TONB-RELATED"/>
    <property type="match status" value="1"/>
</dbReference>
<dbReference type="GO" id="GO:0055085">
    <property type="term" value="P:transmembrane transport"/>
    <property type="evidence" value="ECO:0007669"/>
    <property type="project" value="InterPro"/>
</dbReference>
<dbReference type="PANTHER" id="PTHR33446:SF2">
    <property type="entry name" value="PROTEIN TONB"/>
    <property type="match status" value="1"/>
</dbReference>
<name>A0A7W3U5P8_9GAMM</name>
<dbReference type="Proteomes" id="UP000552587">
    <property type="component" value="Unassembled WGS sequence"/>
</dbReference>
<dbReference type="GO" id="GO:0098797">
    <property type="term" value="C:plasma membrane protein complex"/>
    <property type="evidence" value="ECO:0007669"/>
    <property type="project" value="TreeGrafter"/>
</dbReference>
<accession>A0A7W3U5P8</accession>
<dbReference type="EMBL" id="JACHTE010000009">
    <property type="protein sequence ID" value="MBB1089408.1"/>
    <property type="molecule type" value="Genomic_DNA"/>
</dbReference>
<feature type="region of interest" description="Disordered" evidence="10">
    <location>
        <begin position="67"/>
        <end position="93"/>
    </location>
</feature>
<evidence type="ECO:0000256" key="9">
    <source>
        <dbReference type="ARBA" id="ARBA00023136"/>
    </source>
</evidence>